<comment type="similarity">
    <text evidence="5">Belongs to the steroid 5-alpha reductase family. Polyprenal reductase subfamily.</text>
</comment>
<comment type="subcellular location">
    <subcellularLocation>
        <location evidence="1">Endomembrane system</location>
        <topology evidence="1">Multi-pass membrane protein</topology>
    </subcellularLocation>
    <subcellularLocation>
        <location evidence="5">Endoplasmic reticulum membrane</location>
    </subcellularLocation>
</comment>
<feature type="transmembrane region" description="Helical" evidence="5">
    <location>
        <begin position="20"/>
        <end position="37"/>
    </location>
</feature>
<dbReference type="PANTHER" id="PTHR14624">
    <property type="entry name" value="DFG10 PROTEIN"/>
    <property type="match status" value="1"/>
</dbReference>
<reference evidence="7 8" key="1">
    <citation type="submission" date="2024-01" db="EMBL/GenBank/DDBJ databases">
        <title>Complete genome of Cladobotryum mycophilum ATHUM6906.</title>
        <authorList>
            <person name="Christinaki A.C."/>
            <person name="Myridakis A.I."/>
            <person name="Kouvelis V.N."/>
        </authorList>
    </citation>
    <scope>NUCLEOTIDE SEQUENCE [LARGE SCALE GENOMIC DNA]</scope>
    <source>
        <strain evidence="7 8">ATHUM6906</strain>
    </source>
</reference>
<dbReference type="PROSITE" id="PS50244">
    <property type="entry name" value="S5A_REDUCTASE"/>
    <property type="match status" value="1"/>
</dbReference>
<comment type="caution">
    <text evidence="5">Lacks conserved residue(s) required for the propagation of feature annotation.</text>
</comment>
<protein>
    <recommendedName>
        <fullName evidence="5">Polyprenal reductase</fullName>
        <ecNumber evidence="5">1.3.1.94</ecNumber>
    </recommendedName>
</protein>
<dbReference type="EC" id="1.3.1.94" evidence="5"/>
<dbReference type="PANTHER" id="PTHR14624:SF0">
    <property type="entry name" value="POLYPRENOL REDUCTASE"/>
    <property type="match status" value="1"/>
</dbReference>
<comment type="pathway">
    <text evidence="5">Protein modification; protein glycosylation.</text>
</comment>
<feature type="transmembrane region" description="Helical" evidence="5">
    <location>
        <begin position="158"/>
        <end position="178"/>
    </location>
</feature>
<accession>A0ABR0SCZ9</accession>
<sequence length="311" mass="35425">MDQIEPLLGQLASLSPSQYCQAFFILSAAFVLSLQALPDDMRKALMDYGARRPKDGERTEKKTFLDVVTSYGQVPHRWFMHFYIVSLSWSVFWAAQYVQKGSAMRFLAQKQVSSSGREVFYDVDLGRTLISWVLMSFQGSRRLYECFFVTKPGSTPMWFVHWALGLVFYTTMGASVWIEGSDAILESWKSPQGVQILTPRNLFGIAVFFFAWFKQSQFHRHLASLKKYTLPSDSWFQYIVCPHYTTECLLYLGLAFVAAPPGSLFNKSVLCGLAFVASNLGATAHGTKQWYASKFGTDQVAPRWKMIPFVF</sequence>
<evidence type="ECO:0000313" key="7">
    <source>
        <dbReference type="EMBL" id="KAK5990053.1"/>
    </source>
</evidence>
<comment type="catalytic activity">
    <reaction evidence="5">
        <text>a di-trans,poly-cis-dolichal + NADP(+) = a di-trans,poly-cis-polyprenal + NADPH + H(+)</text>
        <dbReference type="Rhea" id="RHEA:80727"/>
        <dbReference type="Rhea" id="RHEA-COMP:19536"/>
        <dbReference type="Rhea" id="RHEA-COMP:19537"/>
        <dbReference type="ChEBI" id="CHEBI:15378"/>
        <dbReference type="ChEBI" id="CHEBI:57783"/>
        <dbReference type="ChEBI" id="CHEBI:58349"/>
        <dbReference type="ChEBI" id="CHEBI:231623"/>
        <dbReference type="ChEBI" id="CHEBI:231637"/>
        <dbReference type="EC" id="1.3.1.94"/>
    </reaction>
    <physiologicalReaction direction="right-to-left" evidence="5">
        <dbReference type="Rhea" id="RHEA:80729"/>
    </physiologicalReaction>
</comment>
<keyword evidence="8" id="KW-1185">Reference proteome</keyword>
<comment type="function">
    <text evidence="5">Plays a key role in early steps of protein N-linked glycosylation by being involved in the conversion of polyprenol into dolichol. Acts as a polyprenal reductase that mediates the reduction of polyprenal into dolichal in a NADP-dependent mechanism. Dolichols are required for the synthesis of dolichol-linked monosaccharides and the oligosaccharide precursor used for N-glycosylation.</text>
</comment>
<dbReference type="InterPro" id="IPR001104">
    <property type="entry name" value="3-oxo-5_a-steroid_4-DH_C"/>
</dbReference>
<dbReference type="EMBL" id="JAVFKD010000014">
    <property type="protein sequence ID" value="KAK5990053.1"/>
    <property type="molecule type" value="Genomic_DNA"/>
</dbReference>
<keyword evidence="5" id="KW-0256">Endoplasmic reticulum</keyword>
<organism evidence="7 8">
    <name type="scientific">Cladobotryum mycophilum</name>
    <dbReference type="NCBI Taxonomy" id="491253"/>
    <lineage>
        <taxon>Eukaryota</taxon>
        <taxon>Fungi</taxon>
        <taxon>Dikarya</taxon>
        <taxon>Ascomycota</taxon>
        <taxon>Pezizomycotina</taxon>
        <taxon>Sordariomycetes</taxon>
        <taxon>Hypocreomycetidae</taxon>
        <taxon>Hypocreales</taxon>
        <taxon>Hypocreaceae</taxon>
        <taxon>Cladobotryum</taxon>
    </lineage>
</organism>
<evidence type="ECO:0000259" key="6">
    <source>
        <dbReference type="Pfam" id="PF02544"/>
    </source>
</evidence>
<dbReference type="InterPro" id="IPR039698">
    <property type="entry name" value="Dfg10/SRD5A3"/>
</dbReference>
<proteinExistence type="inferred from homology"/>
<dbReference type="Pfam" id="PF02544">
    <property type="entry name" value="Steroid_dh"/>
    <property type="match status" value="1"/>
</dbReference>
<keyword evidence="5" id="KW-0560">Oxidoreductase</keyword>
<comment type="caution">
    <text evidence="7">The sequence shown here is derived from an EMBL/GenBank/DDBJ whole genome shotgun (WGS) entry which is preliminary data.</text>
</comment>
<evidence type="ECO:0000256" key="1">
    <source>
        <dbReference type="ARBA" id="ARBA00004127"/>
    </source>
</evidence>
<evidence type="ECO:0000313" key="8">
    <source>
        <dbReference type="Proteomes" id="UP001338125"/>
    </source>
</evidence>
<evidence type="ECO:0000256" key="2">
    <source>
        <dbReference type="ARBA" id="ARBA00022692"/>
    </source>
</evidence>
<dbReference type="Proteomes" id="UP001338125">
    <property type="component" value="Unassembled WGS sequence"/>
</dbReference>
<name>A0ABR0SCZ9_9HYPO</name>
<keyword evidence="4 5" id="KW-0472">Membrane</keyword>
<gene>
    <name evidence="7" type="ORF">PT974_08316</name>
</gene>
<feature type="transmembrane region" description="Helical" evidence="5">
    <location>
        <begin position="199"/>
        <end position="215"/>
    </location>
</feature>
<feature type="domain" description="3-oxo-5-alpha-steroid 4-dehydrogenase C-terminal" evidence="6">
    <location>
        <begin position="195"/>
        <end position="311"/>
    </location>
</feature>
<evidence type="ECO:0000256" key="5">
    <source>
        <dbReference type="RuleBase" id="RU367081"/>
    </source>
</evidence>
<keyword evidence="2 5" id="KW-0812">Transmembrane</keyword>
<keyword evidence="5" id="KW-0521">NADP</keyword>
<keyword evidence="3 5" id="KW-1133">Transmembrane helix</keyword>
<evidence type="ECO:0000256" key="4">
    <source>
        <dbReference type="ARBA" id="ARBA00023136"/>
    </source>
</evidence>
<evidence type="ECO:0000256" key="3">
    <source>
        <dbReference type="ARBA" id="ARBA00022989"/>
    </source>
</evidence>